<dbReference type="PANTHER" id="PTHR43706">
    <property type="entry name" value="NADH DEHYDROGENASE"/>
    <property type="match status" value="1"/>
</dbReference>
<dbReference type="PRINTS" id="PR00368">
    <property type="entry name" value="FADPNR"/>
</dbReference>
<evidence type="ECO:0000259" key="9">
    <source>
        <dbReference type="Pfam" id="PF07992"/>
    </source>
</evidence>
<dbReference type="InterPro" id="IPR023753">
    <property type="entry name" value="FAD/NAD-binding_dom"/>
</dbReference>
<keyword evidence="8" id="KW-0472">Membrane</keyword>
<keyword evidence="3" id="KW-0285">Flavoprotein</keyword>
<evidence type="ECO:0000256" key="2">
    <source>
        <dbReference type="ARBA" id="ARBA00012637"/>
    </source>
</evidence>
<dbReference type="RefSeq" id="WP_156559457.1">
    <property type="nucleotide sequence ID" value="NZ_CACRTV010000029.1"/>
</dbReference>
<dbReference type="Pfam" id="PF07992">
    <property type="entry name" value="Pyr_redox_2"/>
    <property type="match status" value="1"/>
</dbReference>
<evidence type="ECO:0000256" key="1">
    <source>
        <dbReference type="ARBA" id="ARBA00005272"/>
    </source>
</evidence>
<evidence type="ECO:0000256" key="6">
    <source>
        <dbReference type="ARBA" id="ARBA00023027"/>
    </source>
</evidence>
<dbReference type="SUPFAM" id="SSF51905">
    <property type="entry name" value="FAD/NAD(P)-binding domain"/>
    <property type="match status" value="2"/>
</dbReference>
<comment type="catalytic activity">
    <reaction evidence="7">
        <text>a quinone + NADH + H(+) = a quinol + NAD(+)</text>
        <dbReference type="Rhea" id="RHEA:46160"/>
        <dbReference type="ChEBI" id="CHEBI:15378"/>
        <dbReference type="ChEBI" id="CHEBI:24646"/>
        <dbReference type="ChEBI" id="CHEBI:57540"/>
        <dbReference type="ChEBI" id="CHEBI:57945"/>
        <dbReference type="ChEBI" id="CHEBI:132124"/>
        <dbReference type="EC" id="1.6.5.9"/>
    </reaction>
</comment>
<evidence type="ECO:0000256" key="7">
    <source>
        <dbReference type="ARBA" id="ARBA00047599"/>
    </source>
</evidence>
<protein>
    <recommendedName>
        <fullName evidence="2">NADH:ubiquinone reductase (non-electrogenic)</fullName>
        <ecNumber evidence="2">1.6.5.9</ecNumber>
    </recommendedName>
</protein>
<organism evidence="10">
    <name type="scientific">Clostridium paraputrificum</name>
    <dbReference type="NCBI Taxonomy" id="29363"/>
    <lineage>
        <taxon>Bacteria</taxon>
        <taxon>Bacillati</taxon>
        <taxon>Bacillota</taxon>
        <taxon>Clostridia</taxon>
        <taxon>Eubacteriales</taxon>
        <taxon>Clostridiaceae</taxon>
        <taxon>Clostridium</taxon>
    </lineage>
</organism>
<gene>
    <name evidence="10" type="primary">yjlD</name>
    <name evidence="10" type="ORF">CPLFYP93_00789</name>
</gene>
<dbReference type="PANTHER" id="PTHR43706:SF47">
    <property type="entry name" value="EXTERNAL NADH-UBIQUINONE OXIDOREDUCTASE 1, MITOCHONDRIAL-RELATED"/>
    <property type="match status" value="1"/>
</dbReference>
<keyword evidence="8" id="KW-0812">Transmembrane</keyword>
<feature type="transmembrane region" description="Helical" evidence="8">
    <location>
        <begin position="576"/>
        <end position="595"/>
    </location>
</feature>
<evidence type="ECO:0000256" key="8">
    <source>
        <dbReference type="SAM" id="Phobius"/>
    </source>
</evidence>
<evidence type="ECO:0000313" key="10">
    <source>
        <dbReference type="EMBL" id="VYT86264.1"/>
    </source>
</evidence>
<dbReference type="EMBL" id="CACRTV010000029">
    <property type="protein sequence ID" value="VYT86264.1"/>
    <property type="molecule type" value="Genomic_DNA"/>
</dbReference>
<dbReference type="InterPro" id="IPR036188">
    <property type="entry name" value="FAD/NAD-bd_sf"/>
</dbReference>
<dbReference type="EC" id="1.6.5.9" evidence="2"/>
<keyword evidence="5 10" id="KW-0560">Oxidoreductase</keyword>
<evidence type="ECO:0000256" key="5">
    <source>
        <dbReference type="ARBA" id="ARBA00023002"/>
    </source>
</evidence>
<keyword evidence="4" id="KW-0274">FAD</keyword>
<name>A0A6N3A2R0_9CLOT</name>
<evidence type="ECO:0000256" key="4">
    <source>
        <dbReference type="ARBA" id="ARBA00022827"/>
    </source>
</evidence>
<feature type="transmembrane region" description="Helical" evidence="8">
    <location>
        <begin position="540"/>
        <end position="564"/>
    </location>
</feature>
<keyword evidence="8" id="KW-1133">Transmembrane helix</keyword>
<sequence length="623" mass="69826">MSDKKNILILGAGYGGVHVAKKLAKKYKKNNNVEITLIDKNPFHTLMTELHEVAGGRVHPESVQIELSKIFARTKVNVVTDLIEKVDTDNKTVKTTHGNYTYDYLVVGTGSEPAFFGVPGVKENGFTLWSFEDAMKIRHHVQKMFKLAAKERNEAKRKEMLTFVVAGSGFTGIEMAGELLEWKTRLAKEHNVDENEVRLMVVEAMGTILNMLDRKQADKAEKYMVKKGMTILKNSPIVEVAPNKIVLKSGEEIETNTLIWTCGIQANEEVKEYGLETARAGRLATNEFMQAVNKEDVFVVGDLNYYEEEEGKGTPQIVEAAIQTGDVIAKNIIALMDKKKDLTKFKSNYHGFMVSIGGKYCVANLAGIKLAGFFAMIMKHLVNLHYLWGVNNVNACYHYLQHEFFSMEDNRCIMRGHLSSKSNRLWLVPLRLYIGVLWLLEGLKKFVGEGTWENHGLKAFFNGNMVGGDSWLKAGNIKMPFTWLQTAADSGASASGEATTEFATPILEKMPKFYEAIMQIFIPNPEIAVWFQRIVVITEIGIGLCLIAGLFTFLASGASAFMVCNFVLSAMAGWDILWFFFGSIALMGGAGRTFGLDYYVMPWINKIAGNWWLGKRVPVYKQK</sequence>
<dbReference type="PRINTS" id="PR00411">
    <property type="entry name" value="PNDRDTASEI"/>
</dbReference>
<proteinExistence type="inferred from homology"/>
<comment type="similarity">
    <text evidence="1">Belongs to the NADH dehydrogenase family.</text>
</comment>
<accession>A0A6N3A2R0</accession>
<dbReference type="InterPro" id="IPR045024">
    <property type="entry name" value="NDH-2"/>
</dbReference>
<dbReference type="GO" id="GO:0050136">
    <property type="term" value="F:NADH dehydrogenase (quinone) (non-electrogenic) activity"/>
    <property type="evidence" value="ECO:0007669"/>
    <property type="project" value="UniProtKB-EC"/>
</dbReference>
<dbReference type="AlphaFoldDB" id="A0A6N3A2R0"/>
<feature type="domain" description="FAD/NAD(P)-binding" evidence="9">
    <location>
        <begin position="6"/>
        <end position="325"/>
    </location>
</feature>
<dbReference type="Gene3D" id="3.50.50.100">
    <property type="match status" value="1"/>
</dbReference>
<reference evidence="10" key="1">
    <citation type="submission" date="2019-11" db="EMBL/GenBank/DDBJ databases">
        <authorList>
            <person name="Feng L."/>
        </authorList>
    </citation>
    <scope>NUCLEOTIDE SEQUENCE</scope>
    <source>
        <strain evidence="10">CParaputrificumLFYP93</strain>
    </source>
</reference>
<keyword evidence="6" id="KW-0520">NAD</keyword>
<evidence type="ECO:0000256" key="3">
    <source>
        <dbReference type="ARBA" id="ARBA00022630"/>
    </source>
</evidence>